<keyword evidence="1" id="KW-1133">Transmembrane helix</keyword>
<name>A0A9D3MPA0_ANGAN</name>
<dbReference type="EMBL" id="JAFIRN010000003">
    <property type="protein sequence ID" value="KAG5852574.1"/>
    <property type="molecule type" value="Genomic_DNA"/>
</dbReference>
<evidence type="ECO:0000313" key="3">
    <source>
        <dbReference type="Proteomes" id="UP001044222"/>
    </source>
</evidence>
<gene>
    <name evidence="2" type="ORF">ANANG_G00063890</name>
</gene>
<feature type="non-terminal residue" evidence="2">
    <location>
        <position position="1"/>
    </location>
</feature>
<dbReference type="AlphaFoldDB" id="A0A9D3MPA0"/>
<feature type="transmembrane region" description="Helical" evidence="1">
    <location>
        <begin position="25"/>
        <end position="45"/>
    </location>
</feature>
<sequence length="80" mass="9815">MRFKRNTPFYCEVVQRRYRIGNRTIMFYWNGRIIMLFRSLFLWNFSKWNFYFCQVSNDAGTARCTANLLVKEPPEFVLKL</sequence>
<organism evidence="2 3">
    <name type="scientific">Anguilla anguilla</name>
    <name type="common">European freshwater eel</name>
    <name type="synonym">Muraena anguilla</name>
    <dbReference type="NCBI Taxonomy" id="7936"/>
    <lineage>
        <taxon>Eukaryota</taxon>
        <taxon>Metazoa</taxon>
        <taxon>Chordata</taxon>
        <taxon>Craniata</taxon>
        <taxon>Vertebrata</taxon>
        <taxon>Euteleostomi</taxon>
        <taxon>Actinopterygii</taxon>
        <taxon>Neopterygii</taxon>
        <taxon>Teleostei</taxon>
        <taxon>Anguilliformes</taxon>
        <taxon>Anguillidae</taxon>
        <taxon>Anguilla</taxon>
    </lineage>
</organism>
<evidence type="ECO:0008006" key="4">
    <source>
        <dbReference type="Google" id="ProtNLM"/>
    </source>
</evidence>
<keyword evidence="3" id="KW-1185">Reference proteome</keyword>
<proteinExistence type="predicted"/>
<dbReference type="Proteomes" id="UP001044222">
    <property type="component" value="Unassembled WGS sequence"/>
</dbReference>
<keyword evidence="1" id="KW-0472">Membrane</keyword>
<reference evidence="2" key="1">
    <citation type="submission" date="2021-01" db="EMBL/GenBank/DDBJ databases">
        <title>A chromosome-scale assembly of European eel, Anguilla anguilla.</title>
        <authorList>
            <person name="Henkel C."/>
            <person name="Jong-Raadsen S.A."/>
            <person name="Dufour S."/>
            <person name="Weltzien F.-A."/>
            <person name="Palstra A.P."/>
            <person name="Pelster B."/>
            <person name="Spaink H.P."/>
            <person name="Van Den Thillart G.E."/>
            <person name="Jansen H."/>
            <person name="Zahm M."/>
            <person name="Klopp C."/>
            <person name="Cedric C."/>
            <person name="Louis A."/>
            <person name="Berthelot C."/>
            <person name="Parey E."/>
            <person name="Roest Crollius H."/>
            <person name="Montfort J."/>
            <person name="Robinson-Rechavi M."/>
            <person name="Bucao C."/>
            <person name="Bouchez O."/>
            <person name="Gislard M."/>
            <person name="Lluch J."/>
            <person name="Milhes M."/>
            <person name="Lampietro C."/>
            <person name="Lopez Roques C."/>
            <person name="Donnadieu C."/>
            <person name="Braasch I."/>
            <person name="Desvignes T."/>
            <person name="Postlethwait J."/>
            <person name="Bobe J."/>
            <person name="Guiguen Y."/>
            <person name="Dirks R."/>
        </authorList>
    </citation>
    <scope>NUCLEOTIDE SEQUENCE</scope>
    <source>
        <strain evidence="2">Tag_6206</strain>
        <tissue evidence="2">Liver</tissue>
    </source>
</reference>
<evidence type="ECO:0000256" key="1">
    <source>
        <dbReference type="SAM" id="Phobius"/>
    </source>
</evidence>
<dbReference type="SUPFAM" id="SSF48726">
    <property type="entry name" value="Immunoglobulin"/>
    <property type="match status" value="1"/>
</dbReference>
<dbReference type="InterPro" id="IPR036179">
    <property type="entry name" value="Ig-like_dom_sf"/>
</dbReference>
<accession>A0A9D3MPA0</accession>
<keyword evidence="1" id="KW-0812">Transmembrane</keyword>
<evidence type="ECO:0000313" key="2">
    <source>
        <dbReference type="EMBL" id="KAG5852574.1"/>
    </source>
</evidence>
<comment type="caution">
    <text evidence="2">The sequence shown here is derived from an EMBL/GenBank/DDBJ whole genome shotgun (WGS) entry which is preliminary data.</text>
</comment>
<protein>
    <recommendedName>
        <fullName evidence="4">Ig-like domain-containing protein</fullName>
    </recommendedName>
</protein>